<dbReference type="KEGG" id="bbd:Belba_1537"/>
<dbReference type="InterPro" id="IPR003140">
    <property type="entry name" value="PLipase/COase/thioEstase"/>
</dbReference>
<organism evidence="2 3">
    <name type="scientific">Belliella baltica (strain DSM 15883 / CIP 108006 / LMG 21964 / BA134)</name>
    <dbReference type="NCBI Taxonomy" id="866536"/>
    <lineage>
        <taxon>Bacteria</taxon>
        <taxon>Pseudomonadati</taxon>
        <taxon>Bacteroidota</taxon>
        <taxon>Cytophagia</taxon>
        <taxon>Cytophagales</taxon>
        <taxon>Cyclobacteriaceae</taxon>
        <taxon>Belliella</taxon>
    </lineage>
</organism>
<dbReference type="EMBL" id="CP003281">
    <property type="protein sequence ID" value="AFL84149.1"/>
    <property type="molecule type" value="Genomic_DNA"/>
</dbReference>
<evidence type="ECO:0000259" key="1">
    <source>
        <dbReference type="Pfam" id="PF02230"/>
    </source>
</evidence>
<dbReference type="Pfam" id="PF02230">
    <property type="entry name" value="Abhydrolase_2"/>
    <property type="match status" value="1"/>
</dbReference>
<gene>
    <name evidence="2" type="ordered locus">Belba_1537</name>
</gene>
<sequence>MKFEIAYKHTAQYHLSQVPTGKEKEVWILFHGYGQLAEYFLRKFKTLFSENRLFVVPEATNYGYLQGFQGRVGANWMTKHERELAIDNNHQYLNKLLDHILEEYDEIPKINVLGFSQGAATASRWLGQVDFSIGKLILWGGGFAHDLNIGKIGDHLKKTSVTLVLGDEDEFITKESIQKQDELISVLDIQVDKYEYPGGHELHLPTLEKLIE</sequence>
<dbReference type="SUPFAM" id="SSF53474">
    <property type="entry name" value="alpha/beta-Hydrolases"/>
    <property type="match status" value="1"/>
</dbReference>
<reference evidence="3" key="1">
    <citation type="submission" date="2012-06" db="EMBL/GenBank/DDBJ databases">
        <title>The complete genome of Belliella baltica DSM 15883.</title>
        <authorList>
            <person name="Lucas S."/>
            <person name="Copeland A."/>
            <person name="Lapidus A."/>
            <person name="Goodwin L."/>
            <person name="Pitluck S."/>
            <person name="Peters L."/>
            <person name="Mikhailova N."/>
            <person name="Davenport K."/>
            <person name="Kyrpides N."/>
            <person name="Mavromatis K."/>
            <person name="Pagani I."/>
            <person name="Ivanova N."/>
            <person name="Ovchinnikova G."/>
            <person name="Zeytun A."/>
            <person name="Detter J.C."/>
            <person name="Han C."/>
            <person name="Land M."/>
            <person name="Hauser L."/>
            <person name="Markowitz V."/>
            <person name="Cheng J.-F."/>
            <person name="Hugenholtz P."/>
            <person name="Woyke T."/>
            <person name="Wu D."/>
            <person name="Tindall B."/>
            <person name="Pomrenke H."/>
            <person name="Brambilla E."/>
            <person name="Klenk H.-P."/>
            <person name="Eisen J.A."/>
        </authorList>
    </citation>
    <scope>NUCLEOTIDE SEQUENCE [LARGE SCALE GENOMIC DNA]</scope>
    <source>
        <strain evidence="3">DSM 15883 / CIP 108006 / LMG 21964 / BA134</strain>
    </source>
</reference>
<protein>
    <submittedName>
        <fullName evidence="2">Putative esterase</fullName>
    </submittedName>
</protein>
<keyword evidence="3" id="KW-1185">Reference proteome</keyword>
<dbReference type="RefSeq" id="WP_014772140.1">
    <property type="nucleotide sequence ID" value="NC_018010.1"/>
</dbReference>
<dbReference type="GO" id="GO:0016787">
    <property type="term" value="F:hydrolase activity"/>
    <property type="evidence" value="ECO:0007669"/>
    <property type="project" value="InterPro"/>
</dbReference>
<evidence type="ECO:0000313" key="3">
    <source>
        <dbReference type="Proteomes" id="UP000006050"/>
    </source>
</evidence>
<dbReference type="Gene3D" id="3.40.50.1820">
    <property type="entry name" value="alpha/beta hydrolase"/>
    <property type="match status" value="1"/>
</dbReference>
<accession>I3Z4I1</accession>
<dbReference type="eggNOG" id="COG0400">
    <property type="taxonomic scope" value="Bacteria"/>
</dbReference>
<dbReference type="OrthoDB" id="595091at2"/>
<name>I3Z4I1_BELBD</name>
<proteinExistence type="predicted"/>
<feature type="domain" description="Phospholipase/carboxylesterase/thioesterase" evidence="1">
    <location>
        <begin position="19"/>
        <end position="209"/>
    </location>
</feature>
<dbReference type="STRING" id="866536.Belba_1537"/>
<dbReference type="HOGENOM" id="CLU_110251_0_0_10"/>
<dbReference type="AlphaFoldDB" id="I3Z4I1"/>
<dbReference type="PATRIC" id="fig|866536.3.peg.1593"/>
<evidence type="ECO:0000313" key="2">
    <source>
        <dbReference type="EMBL" id="AFL84149.1"/>
    </source>
</evidence>
<dbReference type="InterPro" id="IPR029058">
    <property type="entry name" value="AB_hydrolase_fold"/>
</dbReference>
<dbReference type="Proteomes" id="UP000006050">
    <property type="component" value="Chromosome"/>
</dbReference>